<proteinExistence type="predicted"/>
<evidence type="ECO:0000313" key="3">
    <source>
        <dbReference type="EMBL" id="KAK7092590.1"/>
    </source>
</evidence>
<feature type="compositionally biased region" description="Polar residues" evidence="1">
    <location>
        <begin position="1"/>
        <end position="15"/>
    </location>
</feature>
<keyword evidence="2" id="KW-0812">Transmembrane</keyword>
<feature type="transmembrane region" description="Helical" evidence="2">
    <location>
        <begin position="72"/>
        <end position="93"/>
    </location>
</feature>
<feature type="compositionally biased region" description="Polar residues" evidence="1">
    <location>
        <begin position="217"/>
        <end position="226"/>
    </location>
</feature>
<evidence type="ECO:0000256" key="1">
    <source>
        <dbReference type="SAM" id="MobiDB-lite"/>
    </source>
</evidence>
<dbReference type="Proteomes" id="UP001374579">
    <property type="component" value="Unassembled WGS sequence"/>
</dbReference>
<name>A0AAN9AU59_9CAEN</name>
<feature type="region of interest" description="Disordered" evidence="1">
    <location>
        <begin position="124"/>
        <end position="149"/>
    </location>
</feature>
<feature type="compositionally biased region" description="Gly residues" evidence="1">
    <location>
        <begin position="19"/>
        <end position="46"/>
    </location>
</feature>
<feature type="region of interest" description="Disordered" evidence="1">
    <location>
        <begin position="1"/>
        <end position="65"/>
    </location>
</feature>
<dbReference type="EMBL" id="JBAMIC010000021">
    <property type="protein sequence ID" value="KAK7092590.1"/>
    <property type="molecule type" value="Genomic_DNA"/>
</dbReference>
<keyword evidence="2" id="KW-0472">Membrane</keyword>
<organism evidence="3 4">
    <name type="scientific">Littorina saxatilis</name>
    <dbReference type="NCBI Taxonomy" id="31220"/>
    <lineage>
        <taxon>Eukaryota</taxon>
        <taxon>Metazoa</taxon>
        <taxon>Spiralia</taxon>
        <taxon>Lophotrochozoa</taxon>
        <taxon>Mollusca</taxon>
        <taxon>Gastropoda</taxon>
        <taxon>Caenogastropoda</taxon>
        <taxon>Littorinimorpha</taxon>
        <taxon>Littorinoidea</taxon>
        <taxon>Littorinidae</taxon>
        <taxon>Littorina</taxon>
    </lineage>
</organism>
<evidence type="ECO:0000256" key="2">
    <source>
        <dbReference type="SAM" id="Phobius"/>
    </source>
</evidence>
<protein>
    <submittedName>
        <fullName evidence="3">Uncharacterized protein</fullName>
    </submittedName>
</protein>
<accession>A0AAN9AU59</accession>
<sequence length="239" mass="24747">MSTPSETDGGSTQPEGQDSGPGGQDSGPGGQDSGPGGQDSGPGGQDSGPIQGNRGRSSRSAPSSHHPADVWLYMYGGVSGIAGLLLLFFAIVVHRSTRKNILSDGNPEGHRTFNIQIPDFFLPNRKTQKKKKKGGRGKSGGSTDSEDAASEVGTAFSTATSAVPTAVNAAAKAVGGAVYKVKSQDEWDEDQKAYMVRDAGGRSYVIQSEEPTEDDVSSASYQSGESEATDLTEVSEVSE</sequence>
<gene>
    <name evidence="3" type="ORF">V1264_008313</name>
</gene>
<comment type="caution">
    <text evidence="3">The sequence shown here is derived from an EMBL/GenBank/DDBJ whole genome shotgun (WGS) entry which is preliminary data.</text>
</comment>
<evidence type="ECO:0000313" key="4">
    <source>
        <dbReference type="Proteomes" id="UP001374579"/>
    </source>
</evidence>
<keyword evidence="2" id="KW-1133">Transmembrane helix</keyword>
<feature type="compositionally biased region" description="Basic residues" evidence="1">
    <location>
        <begin position="126"/>
        <end position="136"/>
    </location>
</feature>
<reference evidence="3 4" key="1">
    <citation type="submission" date="2024-02" db="EMBL/GenBank/DDBJ databases">
        <title>Chromosome-scale genome assembly of the rough periwinkle Littorina saxatilis.</title>
        <authorList>
            <person name="De Jode A."/>
            <person name="Faria R."/>
            <person name="Formenti G."/>
            <person name="Sims Y."/>
            <person name="Smith T.P."/>
            <person name="Tracey A."/>
            <person name="Wood J.M.D."/>
            <person name="Zagrodzka Z.B."/>
            <person name="Johannesson K."/>
            <person name="Butlin R.K."/>
            <person name="Leder E.H."/>
        </authorList>
    </citation>
    <scope>NUCLEOTIDE SEQUENCE [LARGE SCALE GENOMIC DNA]</scope>
    <source>
        <strain evidence="3">Snail1</strain>
        <tissue evidence="3">Muscle</tissue>
    </source>
</reference>
<keyword evidence="4" id="KW-1185">Reference proteome</keyword>
<dbReference type="AlphaFoldDB" id="A0AAN9AU59"/>
<feature type="region of interest" description="Disordered" evidence="1">
    <location>
        <begin position="204"/>
        <end position="239"/>
    </location>
</feature>